<dbReference type="PROSITE" id="PS50157">
    <property type="entry name" value="ZINC_FINGER_C2H2_2"/>
    <property type="match status" value="10"/>
</dbReference>
<gene>
    <name evidence="15" type="ORF">HERILL_LOCUS9161</name>
</gene>
<evidence type="ECO:0000313" key="15">
    <source>
        <dbReference type="EMBL" id="CAD7086382.1"/>
    </source>
</evidence>
<dbReference type="GO" id="GO:0005634">
    <property type="term" value="C:nucleus"/>
    <property type="evidence" value="ECO:0007669"/>
    <property type="project" value="UniProtKB-SubCell"/>
</dbReference>
<evidence type="ECO:0000256" key="9">
    <source>
        <dbReference type="ARBA" id="ARBA00023242"/>
    </source>
</evidence>
<evidence type="ECO:0000256" key="1">
    <source>
        <dbReference type="ARBA" id="ARBA00004123"/>
    </source>
</evidence>
<organism evidence="15 16">
    <name type="scientific">Hermetia illucens</name>
    <name type="common">Black soldier fly</name>
    <dbReference type="NCBI Taxonomy" id="343691"/>
    <lineage>
        <taxon>Eukaryota</taxon>
        <taxon>Metazoa</taxon>
        <taxon>Ecdysozoa</taxon>
        <taxon>Arthropoda</taxon>
        <taxon>Hexapoda</taxon>
        <taxon>Insecta</taxon>
        <taxon>Pterygota</taxon>
        <taxon>Neoptera</taxon>
        <taxon>Endopterygota</taxon>
        <taxon>Diptera</taxon>
        <taxon>Brachycera</taxon>
        <taxon>Stratiomyomorpha</taxon>
        <taxon>Stratiomyidae</taxon>
        <taxon>Hermetiinae</taxon>
        <taxon>Hermetia</taxon>
    </lineage>
</organism>
<dbReference type="Pfam" id="PF07776">
    <property type="entry name" value="zf-AD"/>
    <property type="match status" value="1"/>
</dbReference>
<dbReference type="InterPro" id="IPR013087">
    <property type="entry name" value="Znf_C2H2_type"/>
</dbReference>
<dbReference type="OMA" id="TCAICCI"/>
<dbReference type="Pfam" id="PF00096">
    <property type="entry name" value="zf-C2H2"/>
    <property type="match status" value="4"/>
</dbReference>
<evidence type="ECO:0000256" key="4">
    <source>
        <dbReference type="ARBA" id="ARBA00022771"/>
    </source>
</evidence>
<accession>A0A7R8USV5</accession>
<feature type="domain" description="ZAD" evidence="14">
    <location>
        <begin position="13"/>
        <end position="91"/>
    </location>
</feature>
<dbReference type="FunFam" id="3.30.160.60:FF:000290">
    <property type="entry name" value="Zinc finger protein 697 isoform X1"/>
    <property type="match status" value="1"/>
</dbReference>
<keyword evidence="3" id="KW-0677">Repeat</keyword>
<evidence type="ECO:0000256" key="5">
    <source>
        <dbReference type="ARBA" id="ARBA00022833"/>
    </source>
</evidence>
<dbReference type="GO" id="GO:0030674">
    <property type="term" value="F:protein-macromolecule adaptor activity"/>
    <property type="evidence" value="ECO:0007669"/>
    <property type="project" value="UniProtKB-ARBA"/>
</dbReference>
<dbReference type="FunFam" id="3.30.160.60:FF:000688">
    <property type="entry name" value="zinc finger protein 197 isoform X1"/>
    <property type="match status" value="1"/>
</dbReference>
<dbReference type="GO" id="GO:0003677">
    <property type="term" value="F:DNA binding"/>
    <property type="evidence" value="ECO:0007669"/>
    <property type="project" value="UniProtKB-KW"/>
</dbReference>
<dbReference type="AlphaFoldDB" id="A0A7R8USV5"/>
<reference evidence="15 16" key="1">
    <citation type="submission" date="2020-11" db="EMBL/GenBank/DDBJ databases">
        <authorList>
            <person name="Wallbank WR R."/>
            <person name="Pardo Diaz C."/>
            <person name="Kozak K."/>
            <person name="Martin S."/>
            <person name="Jiggins C."/>
            <person name="Moest M."/>
            <person name="Warren A I."/>
            <person name="Generalovic N T."/>
            <person name="Byers J.R.P. K."/>
            <person name="Montejo-Kovacevich G."/>
            <person name="Yen C E."/>
        </authorList>
    </citation>
    <scope>NUCLEOTIDE SEQUENCE [LARGE SCALE GENOMIC DNA]</scope>
</reference>
<dbReference type="SMART" id="SM00868">
    <property type="entry name" value="zf-AD"/>
    <property type="match status" value="1"/>
</dbReference>
<proteinExistence type="predicted"/>
<dbReference type="SUPFAM" id="SSF57667">
    <property type="entry name" value="beta-beta-alpha zinc fingers"/>
    <property type="match status" value="5"/>
</dbReference>
<evidence type="ECO:0000256" key="3">
    <source>
        <dbReference type="ARBA" id="ARBA00022737"/>
    </source>
</evidence>
<evidence type="ECO:0000259" key="13">
    <source>
        <dbReference type="PROSITE" id="PS50157"/>
    </source>
</evidence>
<dbReference type="OrthoDB" id="202234at2759"/>
<dbReference type="PANTHER" id="PTHR24377">
    <property type="entry name" value="IP01015P-RELATED"/>
    <property type="match status" value="1"/>
</dbReference>
<feature type="binding site" evidence="11">
    <location>
        <position position="15"/>
    </location>
    <ligand>
        <name>Zn(2+)</name>
        <dbReference type="ChEBI" id="CHEBI:29105"/>
    </ligand>
</feature>
<comment type="subcellular location">
    <subcellularLocation>
        <location evidence="1">Nucleus</location>
    </subcellularLocation>
</comment>
<dbReference type="InterPro" id="IPR012934">
    <property type="entry name" value="Znf_AD"/>
</dbReference>
<dbReference type="PROSITE" id="PS51915">
    <property type="entry name" value="ZAD"/>
    <property type="match status" value="1"/>
</dbReference>
<keyword evidence="7" id="KW-0238">DNA-binding</keyword>
<feature type="domain" description="C2H2-type" evidence="13">
    <location>
        <begin position="259"/>
        <end position="286"/>
    </location>
</feature>
<feature type="region of interest" description="Disordered" evidence="12">
    <location>
        <begin position="138"/>
        <end position="163"/>
    </location>
</feature>
<feature type="domain" description="C2H2-type" evidence="13">
    <location>
        <begin position="550"/>
        <end position="577"/>
    </location>
</feature>
<feature type="binding site" evidence="11">
    <location>
        <position position="18"/>
    </location>
    <ligand>
        <name>Zn(2+)</name>
        <dbReference type="ChEBI" id="CHEBI:29105"/>
    </ligand>
</feature>
<dbReference type="SMART" id="SM00355">
    <property type="entry name" value="ZnF_C2H2"/>
    <property type="match status" value="10"/>
</dbReference>
<evidence type="ECO:0000256" key="2">
    <source>
        <dbReference type="ARBA" id="ARBA00022723"/>
    </source>
</evidence>
<dbReference type="GO" id="GO:0008270">
    <property type="term" value="F:zinc ion binding"/>
    <property type="evidence" value="ECO:0007669"/>
    <property type="project" value="UniProtKB-UniRule"/>
</dbReference>
<feature type="region of interest" description="Disordered" evidence="12">
    <location>
        <begin position="578"/>
        <end position="646"/>
    </location>
</feature>
<evidence type="ECO:0000256" key="6">
    <source>
        <dbReference type="ARBA" id="ARBA00023015"/>
    </source>
</evidence>
<evidence type="ECO:0000313" key="16">
    <source>
        <dbReference type="Proteomes" id="UP000594454"/>
    </source>
</evidence>
<feature type="region of interest" description="Disordered" evidence="12">
    <location>
        <begin position="409"/>
        <end position="446"/>
    </location>
</feature>
<evidence type="ECO:0000256" key="11">
    <source>
        <dbReference type="PROSITE-ProRule" id="PRU01263"/>
    </source>
</evidence>
<protein>
    <submittedName>
        <fullName evidence="15">Uncharacterized protein</fullName>
    </submittedName>
</protein>
<evidence type="ECO:0000259" key="14">
    <source>
        <dbReference type="PROSITE" id="PS51915"/>
    </source>
</evidence>
<dbReference type="PROSITE" id="PS00028">
    <property type="entry name" value="ZINC_FINGER_C2H2_1"/>
    <property type="match status" value="10"/>
</dbReference>
<evidence type="ECO:0000256" key="10">
    <source>
        <dbReference type="PROSITE-ProRule" id="PRU00042"/>
    </source>
</evidence>
<feature type="compositionally biased region" description="Low complexity" evidence="12">
    <location>
        <begin position="579"/>
        <end position="622"/>
    </location>
</feature>
<feature type="binding site" evidence="11">
    <location>
        <position position="67"/>
    </location>
    <ligand>
        <name>Zn(2+)</name>
        <dbReference type="ChEBI" id="CHEBI:29105"/>
    </ligand>
</feature>
<evidence type="ECO:0000256" key="8">
    <source>
        <dbReference type="ARBA" id="ARBA00023163"/>
    </source>
</evidence>
<dbReference type="InParanoid" id="A0A7R8USV5"/>
<dbReference type="FunFam" id="3.30.160.60:FF:001228">
    <property type="entry name" value="Zinc finger protein 236"/>
    <property type="match status" value="1"/>
</dbReference>
<feature type="domain" description="C2H2-type" evidence="13">
    <location>
        <begin position="523"/>
        <end position="550"/>
    </location>
</feature>
<feature type="binding site" evidence="11">
    <location>
        <position position="64"/>
    </location>
    <ligand>
        <name>Zn(2+)</name>
        <dbReference type="ChEBI" id="CHEBI:29105"/>
    </ligand>
</feature>
<keyword evidence="16" id="KW-1185">Reference proteome</keyword>
<keyword evidence="6" id="KW-0805">Transcription regulation</keyword>
<feature type="domain" description="C2H2-type" evidence="13">
    <location>
        <begin position="467"/>
        <end position="494"/>
    </location>
</feature>
<keyword evidence="2 11" id="KW-0479">Metal-binding</keyword>
<feature type="domain" description="C2H2-type" evidence="13">
    <location>
        <begin position="495"/>
        <end position="522"/>
    </location>
</feature>
<keyword evidence="5 11" id="KW-0862">Zinc</keyword>
<evidence type="ECO:0000256" key="12">
    <source>
        <dbReference type="SAM" id="MobiDB-lite"/>
    </source>
</evidence>
<dbReference type="SUPFAM" id="SSF57716">
    <property type="entry name" value="Glucocorticoid receptor-like (DNA-binding domain)"/>
    <property type="match status" value="1"/>
</dbReference>
<feature type="domain" description="C2H2-type" evidence="13">
    <location>
        <begin position="343"/>
        <end position="370"/>
    </location>
</feature>
<feature type="compositionally biased region" description="Polar residues" evidence="12">
    <location>
        <begin position="409"/>
        <end position="429"/>
    </location>
</feature>
<feature type="domain" description="C2H2-type" evidence="13">
    <location>
        <begin position="315"/>
        <end position="342"/>
    </location>
</feature>
<feature type="domain" description="C2H2-type" evidence="13">
    <location>
        <begin position="230"/>
        <end position="258"/>
    </location>
</feature>
<keyword evidence="9" id="KW-0539">Nucleus</keyword>
<dbReference type="FunFam" id="3.30.160.60:FF:000100">
    <property type="entry name" value="Zinc finger 45-like"/>
    <property type="match status" value="1"/>
</dbReference>
<name>A0A7R8USV5_HERIL</name>
<dbReference type="InterPro" id="IPR036236">
    <property type="entry name" value="Znf_C2H2_sf"/>
</dbReference>
<feature type="domain" description="C2H2-type" evidence="13">
    <location>
        <begin position="202"/>
        <end position="229"/>
    </location>
</feature>
<dbReference type="EMBL" id="LR899011">
    <property type="protein sequence ID" value="CAD7086382.1"/>
    <property type="molecule type" value="Genomic_DNA"/>
</dbReference>
<feature type="domain" description="C2H2-type" evidence="13">
    <location>
        <begin position="287"/>
        <end position="314"/>
    </location>
</feature>
<dbReference type="FunFam" id="3.30.160.60:FF:000110">
    <property type="entry name" value="Zinc finger protein-like"/>
    <property type="match status" value="1"/>
</dbReference>
<keyword evidence="8" id="KW-0804">Transcription</keyword>
<keyword evidence="4 10" id="KW-0863">Zinc-finger</keyword>
<dbReference type="InterPro" id="IPR050826">
    <property type="entry name" value="Krueppel_C2H2_ZnFinger"/>
</dbReference>
<dbReference type="Proteomes" id="UP000594454">
    <property type="component" value="Chromosome 3"/>
</dbReference>
<sequence>MVELGLTDDNFPNVCRLCLQVDDFIVDIFHNLDPNPDKRPLPERIYDLFQVKVAKSDGLPTSICHTCLYYTETFSEFKSNVRKCEARLQNYVASLGILGSIQSPVNDDGIKQEIEDEAIEDYTRTVPNDNSLVTVVDPNQDYESSDDSFSIDSENEFPEQDPKKGVEKILQSEGVEIINEPDEKSGPTFNDIAADGVDRNVYLCQYCDMAFTAQFDCSVHEGGHDQANPYSCTYCVYKCSSRQVLIAHIKDVHDNDRPYVCIQCHKGFGRRSDLKKHTIVHTGVRPFTCPVCNKNFSRNTNLTKHLRIHTGLKPHVCQKCPRSFTTTADLVRHQRVHVDSKPFQCPKCPSSFTRKDKLMHHERAHIRKEKQNTPVPAMPNGETANPVRQINGTGQDMENMVISLDPYTDMNQGENSAHNNSVDSLQNTPKKPIATLPAPGQEGRPQEHVTGDVVLNINSGDDYNNVYSCDYCPQKFTLFSALIHHNSTHNNFKGHVCTVCSKRFMRKRELQRHSVIHTGLKPYSCRFCNKRFNRKDKVVRHERIHTEEKFNCTQCELGFSKQEALDMHLKVHELNNEASQQQQMHHHQQYQQHFPQHGQFPPFPFQQQGQQSHQSYYHHGQPQFPPHNLPENILRDHPSNGGPPGGLLPLLPSVYMPGFMPPQMNFYNELRSDD</sequence>
<evidence type="ECO:0000256" key="7">
    <source>
        <dbReference type="ARBA" id="ARBA00023125"/>
    </source>
</evidence>
<dbReference type="Gene3D" id="3.40.1800.20">
    <property type="match status" value="1"/>
</dbReference>
<dbReference type="Gene3D" id="3.30.160.60">
    <property type="entry name" value="Classic Zinc Finger"/>
    <property type="match status" value="7"/>
</dbReference>